<keyword evidence="2" id="KW-1185">Reference proteome</keyword>
<keyword evidence="1" id="KW-0436">Ligase</keyword>
<dbReference type="GO" id="GO:0016874">
    <property type="term" value="F:ligase activity"/>
    <property type="evidence" value="ECO:0007669"/>
    <property type="project" value="UniProtKB-KW"/>
</dbReference>
<comment type="caution">
    <text evidence="1">The sequence shown here is derived from an EMBL/GenBank/DDBJ whole genome shotgun (WGS) entry which is preliminary data.</text>
</comment>
<evidence type="ECO:0000313" key="1">
    <source>
        <dbReference type="EMBL" id="MBE1604338.1"/>
    </source>
</evidence>
<dbReference type="Proteomes" id="UP000638648">
    <property type="component" value="Unassembled WGS sequence"/>
</dbReference>
<gene>
    <name evidence="1" type="ORF">HEB94_001186</name>
</gene>
<organism evidence="1 2">
    <name type="scientific">Actinopolymorpha pittospori</name>
    <dbReference type="NCBI Taxonomy" id="648752"/>
    <lineage>
        <taxon>Bacteria</taxon>
        <taxon>Bacillati</taxon>
        <taxon>Actinomycetota</taxon>
        <taxon>Actinomycetes</taxon>
        <taxon>Propionibacteriales</taxon>
        <taxon>Actinopolymorphaceae</taxon>
        <taxon>Actinopolymorpha</taxon>
    </lineage>
</organism>
<dbReference type="AlphaFoldDB" id="A0A927RI96"/>
<protein>
    <submittedName>
        <fullName evidence="1">ATP-dependent DNA ligase</fullName>
    </submittedName>
</protein>
<accession>A0A927RI96</accession>
<name>A0A927RI96_9ACTN</name>
<evidence type="ECO:0000313" key="2">
    <source>
        <dbReference type="Proteomes" id="UP000638648"/>
    </source>
</evidence>
<proteinExistence type="predicted"/>
<sequence length="56" mass="6465">MFDVLEIREDGDARRRPLKERRGVLERLFRRVQVVPDMRTGVAPALLVGTGLHRPL</sequence>
<dbReference type="RefSeq" id="WP_192748899.1">
    <property type="nucleotide sequence ID" value="NZ_JADBEM010000001.1"/>
</dbReference>
<dbReference type="EMBL" id="JADBEM010000001">
    <property type="protein sequence ID" value="MBE1604338.1"/>
    <property type="molecule type" value="Genomic_DNA"/>
</dbReference>
<reference evidence="1" key="1">
    <citation type="submission" date="2020-10" db="EMBL/GenBank/DDBJ databases">
        <title>Sequencing the genomes of 1000 actinobacteria strains.</title>
        <authorList>
            <person name="Klenk H.-P."/>
        </authorList>
    </citation>
    <scope>NUCLEOTIDE SEQUENCE</scope>
    <source>
        <strain evidence="1">DSM 45354</strain>
    </source>
</reference>